<accession>A0ABR9R6I3</accession>
<feature type="transmembrane region" description="Helical" evidence="1">
    <location>
        <begin position="73"/>
        <end position="92"/>
    </location>
</feature>
<feature type="transmembrane region" description="Helical" evidence="1">
    <location>
        <begin position="130"/>
        <end position="157"/>
    </location>
</feature>
<reference evidence="2 3" key="1">
    <citation type="submission" date="2020-10" db="EMBL/GenBank/DDBJ databases">
        <title>ChiBAC.</title>
        <authorList>
            <person name="Zenner C."/>
            <person name="Hitch T.C.A."/>
            <person name="Clavel T."/>
        </authorList>
    </citation>
    <scope>NUCLEOTIDE SEQUENCE [LARGE SCALE GENOMIC DNA]</scope>
    <source>
        <strain evidence="2 3">DSM 109015</strain>
    </source>
</reference>
<dbReference type="Gene3D" id="1.10.1760.20">
    <property type="match status" value="1"/>
</dbReference>
<evidence type="ECO:0000313" key="3">
    <source>
        <dbReference type="Proteomes" id="UP000768567"/>
    </source>
</evidence>
<gene>
    <name evidence="2" type="primary">thiW</name>
    <name evidence="2" type="ORF">INF35_13245</name>
</gene>
<keyword evidence="1" id="KW-0812">Transmembrane</keyword>
<feature type="transmembrane region" description="Helical" evidence="1">
    <location>
        <begin position="41"/>
        <end position="61"/>
    </location>
</feature>
<organism evidence="2 3">
    <name type="scientific">Gemmiger gallinarum</name>
    <dbReference type="NCBI Taxonomy" id="2779354"/>
    <lineage>
        <taxon>Bacteria</taxon>
        <taxon>Bacillati</taxon>
        <taxon>Bacillota</taxon>
        <taxon>Clostridia</taxon>
        <taxon>Eubacteriales</taxon>
        <taxon>Gemmiger</taxon>
    </lineage>
</organism>
<evidence type="ECO:0000256" key="1">
    <source>
        <dbReference type="SAM" id="Phobius"/>
    </source>
</evidence>
<keyword evidence="1" id="KW-0472">Membrane</keyword>
<dbReference type="Pfam" id="PF09512">
    <property type="entry name" value="ThiW"/>
    <property type="match status" value="1"/>
</dbReference>
<comment type="caution">
    <text evidence="2">The sequence shown here is derived from an EMBL/GenBank/DDBJ whole genome shotgun (WGS) entry which is preliminary data.</text>
</comment>
<protein>
    <submittedName>
        <fullName evidence="2">Energy coupling factor transporter S component ThiW</fullName>
    </submittedName>
</protein>
<dbReference type="PIRSF" id="PIRSF024534">
    <property type="entry name" value="ThiW"/>
    <property type="match status" value="1"/>
</dbReference>
<dbReference type="Proteomes" id="UP000768567">
    <property type="component" value="Unassembled WGS sequence"/>
</dbReference>
<name>A0ABR9R6I3_9FIRM</name>
<sequence>MKRTHVQKLALAGLLCAVAVVGSMFSFPMFGSKCAPIQHMVNILCAVLLGPGYGVGVAFAASLIRNLTGLGTLMAFPGSMVGALLCGLAYRFTRNLPLTLVGEVFGTAVLGGLSAYPVAIFLMGQSTADIAFYAYIVPFLVSTATGAVLSGILVYALKGTGALSSMQKKLAR</sequence>
<feature type="transmembrane region" description="Helical" evidence="1">
    <location>
        <begin position="104"/>
        <end position="123"/>
    </location>
</feature>
<dbReference type="RefSeq" id="WP_193503230.1">
    <property type="nucleotide sequence ID" value="NZ_JADCKC010000004.1"/>
</dbReference>
<dbReference type="EMBL" id="JADCKC010000004">
    <property type="protein sequence ID" value="MBE5038754.1"/>
    <property type="molecule type" value="Genomic_DNA"/>
</dbReference>
<dbReference type="NCBIfam" id="TIGR02359">
    <property type="entry name" value="thiW"/>
    <property type="match status" value="1"/>
</dbReference>
<evidence type="ECO:0000313" key="2">
    <source>
        <dbReference type="EMBL" id="MBE5038754.1"/>
    </source>
</evidence>
<keyword evidence="1" id="KW-1133">Transmembrane helix</keyword>
<proteinExistence type="predicted"/>
<dbReference type="InterPro" id="IPR012652">
    <property type="entry name" value="ThiW"/>
</dbReference>
<keyword evidence="3" id="KW-1185">Reference proteome</keyword>